<accession>A0ACC2XX15</accession>
<sequence length="1403" mass="156305">MAAPNDESQQPEGLATGSQQEAEGSIAAGIMKDVMEEQAIQDLNAKLETLESELARERKEKEEAIASKNQLGTHLRFSLLEQEKGELAQDYSRLKQKSKNDDDLVQKYKERIESDTRQIKQLDIERNEAELAKSKFQHQHNVLTSALDTARRDVEVYTKALMDKESEFSKYRTDHRLDVQYLELQTAMTERDRESQARVQAESARRTLETQYRLNADRLNKAEDQIQELKNQLNSKTLDFKSDASFLQQRITDLQNQSKSDRQKMDELEIAMRDQAEKYQADEQELQQKLSVARAQQEESHVKMQEMAKMVELLGADRAAGTGGSISATADLTLALQGGNTDSRTVRQALADAVVLQGQVERLQQENSKLENICKTVLQEINERKPALDRQRAEWEAMKEDCSELSSQLAEVSEAKRALEGRLAELQQSHNASVDDNKVLQRQVSDLSLQLRNILRQLAIRDDPALAFEKFDPVDGSLKDESDIDLVITNSLVMFNKLPELLELNKRLLKMTRSLGQELENRERAGSFPDANGHIGDLEEAANVIQDLTRKVQELEADALDSEAQVSLVTKERDMFSRMLVQGRLLGMPLEELQSEDNTTVQGVLQTIRSEFEHHRDDLQRKLNSMQISLDEKSSSLKEESNKLADALSSLRHEQSKAYQNQMLVQKQAQDRTEITNHLETIAKRESEIDSLRMEIRKLSDESNVIRQEKSALQSLLDSANAQRKLLEANDKALEESVSRLTAEKADLDRQLKTRQFMVDQQVHAVEEAKASLESANRTLRADLESTRQALTREQTAHRALLSSDTKAEELSAAQERVRILENAAASMEIQHADALKALQVELEVQKKLTEAQKAELESQKTLTKEQEEKARNALSIGLRHQRALNDMRNVTIPGLKAEHDRTVADLRSEVGSLTSQLNATKTELESAQRDLTRLKGDVSSRDTQIQELNATVERLNAVSSKVIQPDTSDAMTAVQRDLDAARQRIGELETAVAKAAQGSQQGGADVKTEELESRLRATAAELEAAHKQMQDTQNSMNAAQSENQRTIAELTTKLNAAQAETQRLAQRIQELEAQSAAQATGEQTAKKPATNQNTVDAAVLKDLQAEYDAYKISQNERYKDHVTKVNDNNKKLRRDQRELRAVKIKLESLLNGVRANPTLTVNEISQQARQALEEASKENQYTPAEDSTAPKEESVQTDPVENMNSTPLPADPGSEVSNAELQQLKVQLEEAKTLAESRMKEVRAADEKAKKLAVKATMTDRLKQQLSDLKAKFSELQSAQAAVTTVPTPATAAVPTLSVKGGAMAQAVNHAISADDGIDILGAGAKSATAADASSRTATAGDVSPTAMTTRSVSVRGRGMARGTVTRARVVRGGVRPATRPINPQAILSRKSNNAKYNRVFL</sequence>
<dbReference type="EMBL" id="JASBWV010000001">
    <property type="protein sequence ID" value="KAJ9127965.1"/>
    <property type="molecule type" value="Genomic_DNA"/>
</dbReference>
<evidence type="ECO:0000313" key="1">
    <source>
        <dbReference type="EMBL" id="KAJ9127965.1"/>
    </source>
</evidence>
<gene>
    <name evidence="1" type="ORF">QFC24_000251</name>
</gene>
<proteinExistence type="predicted"/>
<dbReference type="Proteomes" id="UP001234202">
    <property type="component" value="Unassembled WGS sequence"/>
</dbReference>
<reference evidence="1" key="1">
    <citation type="submission" date="2023-04" db="EMBL/GenBank/DDBJ databases">
        <title>Draft Genome sequencing of Naganishia species isolated from polar environments using Oxford Nanopore Technology.</title>
        <authorList>
            <person name="Leo P."/>
            <person name="Venkateswaran K."/>
        </authorList>
    </citation>
    <scope>NUCLEOTIDE SEQUENCE</scope>
    <source>
        <strain evidence="1">DBVPG 5303</strain>
    </source>
</reference>
<organism evidence="1 2">
    <name type="scientific">Naganishia onofrii</name>
    <dbReference type="NCBI Taxonomy" id="1851511"/>
    <lineage>
        <taxon>Eukaryota</taxon>
        <taxon>Fungi</taxon>
        <taxon>Dikarya</taxon>
        <taxon>Basidiomycota</taxon>
        <taxon>Agaricomycotina</taxon>
        <taxon>Tremellomycetes</taxon>
        <taxon>Filobasidiales</taxon>
        <taxon>Filobasidiaceae</taxon>
        <taxon>Naganishia</taxon>
    </lineage>
</organism>
<keyword evidence="2" id="KW-1185">Reference proteome</keyword>
<name>A0ACC2XX15_9TREE</name>
<comment type="caution">
    <text evidence="1">The sequence shown here is derived from an EMBL/GenBank/DDBJ whole genome shotgun (WGS) entry which is preliminary data.</text>
</comment>
<protein>
    <submittedName>
        <fullName evidence="1">Uncharacterized protein</fullName>
    </submittedName>
</protein>
<evidence type="ECO:0000313" key="2">
    <source>
        <dbReference type="Proteomes" id="UP001234202"/>
    </source>
</evidence>